<gene>
    <name evidence="2" type="ORF">ACFSNC_06900</name>
</gene>
<organism evidence="2 3">
    <name type="scientific">Ancylobacter oerskovii</name>
    <dbReference type="NCBI Taxonomy" id="459519"/>
    <lineage>
        <taxon>Bacteria</taxon>
        <taxon>Pseudomonadati</taxon>
        <taxon>Pseudomonadota</taxon>
        <taxon>Alphaproteobacteria</taxon>
        <taxon>Hyphomicrobiales</taxon>
        <taxon>Xanthobacteraceae</taxon>
        <taxon>Ancylobacter</taxon>
    </lineage>
</organism>
<feature type="region of interest" description="Disordered" evidence="1">
    <location>
        <begin position="1"/>
        <end position="20"/>
    </location>
</feature>
<reference evidence="3" key="1">
    <citation type="journal article" date="2019" name="Int. J. Syst. Evol. Microbiol.">
        <title>The Global Catalogue of Microorganisms (GCM) 10K type strain sequencing project: providing services to taxonomists for standard genome sequencing and annotation.</title>
        <authorList>
            <consortium name="The Broad Institute Genomics Platform"/>
            <consortium name="The Broad Institute Genome Sequencing Center for Infectious Disease"/>
            <person name="Wu L."/>
            <person name="Ma J."/>
        </authorList>
    </citation>
    <scope>NUCLEOTIDE SEQUENCE [LARGE SCALE GENOMIC DNA]</scope>
    <source>
        <strain evidence="3">CCM 7435</strain>
    </source>
</reference>
<dbReference type="Gene3D" id="2.40.50.90">
    <property type="match status" value="1"/>
</dbReference>
<dbReference type="RefSeq" id="WP_213353209.1">
    <property type="nucleotide sequence ID" value="NZ_JAHBGB010000033.1"/>
</dbReference>
<name>A0ABW4YVF2_9HYPH</name>
<keyword evidence="3" id="KW-1185">Reference proteome</keyword>
<evidence type="ECO:0000313" key="2">
    <source>
        <dbReference type="EMBL" id="MFD2140119.1"/>
    </source>
</evidence>
<dbReference type="Proteomes" id="UP001597299">
    <property type="component" value="Unassembled WGS sequence"/>
</dbReference>
<dbReference type="EMBL" id="JBHUHD010000001">
    <property type="protein sequence ID" value="MFD2140119.1"/>
    <property type="molecule type" value="Genomic_DNA"/>
</dbReference>
<proteinExistence type="predicted"/>
<comment type="caution">
    <text evidence="2">The sequence shown here is derived from an EMBL/GenBank/DDBJ whole genome shotgun (WGS) entry which is preliminary data.</text>
</comment>
<evidence type="ECO:0000256" key="1">
    <source>
        <dbReference type="SAM" id="MobiDB-lite"/>
    </source>
</evidence>
<feature type="compositionally biased region" description="Polar residues" evidence="1">
    <location>
        <begin position="1"/>
        <end position="12"/>
    </location>
</feature>
<protein>
    <submittedName>
        <fullName evidence="2">Thermonuclease family protein</fullName>
    </submittedName>
</protein>
<dbReference type="InterPro" id="IPR035437">
    <property type="entry name" value="SNase_OB-fold_sf"/>
</dbReference>
<sequence length="282" mass="29389">MAGTPMSLNSFNMPADGALSQRSPRSRFRRLGAGLACLAVLFPGAAGLAADCPRTFGTPIEARGLDPHGDVVLADGRTLRLAALADIAASPDPGRRAGLAALVTGRALALASADPAPDRYGRLGALARLPDGRLVQQAVLEAGLAVARPEAGYLGCMPELLAAERPARAGRLGVWAELPLEAQPPGSLEKAVGHFSVVTGRVLTVGSTRRLDYLNFGPVWRQDTTVRVSGPAREALKARATGVTSLAGRDVTVRGNVDPIDGPVIDLRWAEQMEEVAEASEP</sequence>
<dbReference type="SUPFAM" id="SSF50199">
    <property type="entry name" value="Staphylococcal nuclease"/>
    <property type="match status" value="1"/>
</dbReference>
<accession>A0ABW4YVF2</accession>
<evidence type="ECO:0000313" key="3">
    <source>
        <dbReference type="Proteomes" id="UP001597299"/>
    </source>
</evidence>